<evidence type="ECO:0000313" key="3">
    <source>
        <dbReference type="WBParaSite" id="TREG1_81950.1"/>
    </source>
</evidence>
<keyword evidence="1" id="KW-0175">Coiled coil</keyword>
<reference evidence="2" key="1">
    <citation type="submission" date="2022-06" db="EMBL/GenBank/DDBJ databases">
        <authorList>
            <person name="Berger JAMES D."/>
            <person name="Berger JAMES D."/>
        </authorList>
    </citation>
    <scope>NUCLEOTIDE SEQUENCE [LARGE SCALE GENOMIC DNA]</scope>
</reference>
<organism evidence="2 3">
    <name type="scientific">Trichobilharzia regenti</name>
    <name type="common">Nasal bird schistosome</name>
    <dbReference type="NCBI Taxonomy" id="157069"/>
    <lineage>
        <taxon>Eukaryota</taxon>
        <taxon>Metazoa</taxon>
        <taxon>Spiralia</taxon>
        <taxon>Lophotrochozoa</taxon>
        <taxon>Platyhelminthes</taxon>
        <taxon>Trematoda</taxon>
        <taxon>Digenea</taxon>
        <taxon>Strigeidida</taxon>
        <taxon>Schistosomatoidea</taxon>
        <taxon>Schistosomatidae</taxon>
        <taxon>Trichobilharzia</taxon>
    </lineage>
</organism>
<keyword evidence="2" id="KW-1185">Reference proteome</keyword>
<proteinExistence type="predicted"/>
<feature type="coiled-coil region" evidence="1">
    <location>
        <begin position="495"/>
        <end position="554"/>
    </location>
</feature>
<sequence>MDVVEMVRYMSVVIGRPVDPVKLFDNGEYMDDILSQLLCLFYDIKLKKPWKHEFITFTILTARKLGFEGHFTLNDFSEQRERSRWVPFLSVFVSWFDCDFTEVLEVVDSSSESRNMYKELLESNRTRECELQRLQEAECERRERIKGLEAELCRFKSCYAEKNAMAASREDLYRSLVSSCEEKKHQIESYKDKLQRVNEDYESLQYSLIDNCESLPKLISEIEIQLDNVESDIHGRFEALNRISDLSSVLQKYLHLITTEFKPKFDQVYALMNKLDGITNDEKEYAGKVDLLNKDNKKMQAAVEEVDAQFAEYHSHTVRRRLLLNNRKKAYESDNEERSKKINSFEAEEEALAKQLSGITRCISCTMKQIDEEEKELQEVSKCQISFEQLNKIESYKDKLQRVNEDYESLQYSLIDNCESLPKLISEIEIQLDNVESDIHGRFEALNRISDLSSVLQKYLHLITTEFKPKFDQVYALMNKLDGITNDEKEYAGKVDLLNKDNKKMQAAVEEVDAQFAEYHSHTVRRRLLLNNRKKAYESDNEERSKKINSFEAEEEALAKQLSGITRCISCTMKQIDEEEKELQEVSKCQISFEQLNKVLLDLNQIVERTSFSSSSV</sequence>
<protein>
    <submittedName>
        <fullName evidence="3">Uncharacterized protein</fullName>
    </submittedName>
</protein>
<dbReference type="AlphaFoldDB" id="A0AA85KDR4"/>
<name>A0AA85KDR4_TRIRE</name>
<evidence type="ECO:0000313" key="2">
    <source>
        <dbReference type="Proteomes" id="UP000050795"/>
    </source>
</evidence>
<feature type="coiled-coil region" evidence="1">
    <location>
        <begin position="180"/>
        <end position="207"/>
    </location>
</feature>
<dbReference type="Proteomes" id="UP000050795">
    <property type="component" value="Unassembled WGS sequence"/>
</dbReference>
<dbReference type="WBParaSite" id="TREG1_81950.1">
    <property type="protein sequence ID" value="TREG1_81950.1"/>
    <property type="gene ID" value="TREG1_81950"/>
</dbReference>
<reference evidence="3" key="2">
    <citation type="submission" date="2023-11" db="UniProtKB">
        <authorList>
            <consortium name="WormBaseParasite"/>
        </authorList>
    </citation>
    <scope>IDENTIFICATION</scope>
</reference>
<evidence type="ECO:0000256" key="1">
    <source>
        <dbReference type="SAM" id="Coils"/>
    </source>
</evidence>
<accession>A0AA85KDR4</accession>
<feature type="coiled-coil region" evidence="1">
    <location>
        <begin position="289"/>
        <end position="348"/>
    </location>
</feature>